<evidence type="ECO:0000313" key="3">
    <source>
        <dbReference type="Proteomes" id="UP001497482"/>
    </source>
</evidence>
<evidence type="ECO:0000313" key="2">
    <source>
        <dbReference type="EMBL" id="CAL1586028.1"/>
    </source>
</evidence>
<feature type="region of interest" description="Disordered" evidence="1">
    <location>
        <begin position="42"/>
        <end position="65"/>
    </location>
</feature>
<dbReference type="AlphaFoldDB" id="A0AAV2KC32"/>
<dbReference type="EMBL" id="OZ035839">
    <property type="protein sequence ID" value="CAL1586028.1"/>
    <property type="molecule type" value="Genomic_DNA"/>
</dbReference>
<reference evidence="2 3" key="1">
    <citation type="submission" date="2024-04" db="EMBL/GenBank/DDBJ databases">
        <authorList>
            <person name="Waldvogel A.-M."/>
            <person name="Schoenle A."/>
        </authorList>
    </citation>
    <scope>NUCLEOTIDE SEQUENCE [LARGE SCALE GENOMIC DNA]</scope>
</reference>
<proteinExistence type="predicted"/>
<name>A0AAV2KC32_KNICA</name>
<evidence type="ECO:0000256" key="1">
    <source>
        <dbReference type="SAM" id="MobiDB-lite"/>
    </source>
</evidence>
<organism evidence="2 3">
    <name type="scientific">Knipowitschia caucasica</name>
    <name type="common">Caucasian dwarf goby</name>
    <name type="synonym">Pomatoschistus caucasicus</name>
    <dbReference type="NCBI Taxonomy" id="637954"/>
    <lineage>
        <taxon>Eukaryota</taxon>
        <taxon>Metazoa</taxon>
        <taxon>Chordata</taxon>
        <taxon>Craniata</taxon>
        <taxon>Vertebrata</taxon>
        <taxon>Euteleostomi</taxon>
        <taxon>Actinopterygii</taxon>
        <taxon>Neopterygii</taxon>
        <taxon>Teleostei</taxon>
        <taxon>Neoteleostei</taxon>
        <taxon>Acanthomorphata</taxon>
        <taxon>Gobiaria</taxon>
        <taxon>Gobiiformes</taxon>
        <taxon>Gobioidei</taxon>
        <taxon>Gobiidae</taxon>
        <taxon>Gobiinae</taxon>
        <taxon>Knipowitschia</taxon>
    </lineage>
</organism>
<protein>
    <submittedName>
        <fullName evidence="2">Uncharacterized protein</fullName>
    </submittedName>
</protein>
<keyword evidence="3" id="KW-1185">Reference proteome</keyword>
<sequence>MDHPEPLCGRGMIRSKAVRANELHTQVSIDSAPAHTADALLTPSGFNSSDPQPKGRPRRGAMCGQLHKEDEGGNLLLINKIIDAIQPARTTTTASAEMDG</sequence>
<dbReference type="Proteomes" id="UP001497482">
    <property type="component" value="Chromosome 17"/>
</dbReference>
<accession>A0AAV2KC32</accession>
<gene>
    <name evidence="2" type="ORF">KC01_LOCUS16173</name>
</gene>